<dbReference type="NCBIfam" id="TIGR03816">
    <property type="entry name" value="tadE_like_DECH"/>
    <property type="match status" value="1"/>
</dbReference>
<sequence length="97" mass="8956">MTVLAATVIAALAVAGCAVLVAAAARTAAHTAAVAADMAALSGAGALWQGIAPCAVATTIAADNGARLTGCTVTVGGDVTVTVTVGHMPATATAGPA</sequence>
<evidence type="ECO:0000256" key="1">
    <source>
        <dbReference type="SAM" id="SignalP"/>
    </source>
</evidence>
<keyword evidence="2" id="KW-0067">ATP-binding</keyword>
<organism evidence="2 3">
    <name type="scientific">Corynebacterium mendelii</name>
    <dbReference type="NCBI Taxonomy" id="2765362"/>
    <lineage>
        <taxon>Bacteria</taxon>
        <taxon>Bacillati</taxon>
        <taxon>Actinomycetota</taxon>
        <taxon>Actinomycetes</taxon>
        <taxon>Mycobacteriales</taxon>
        <taxon>Corynebacteriaceae</taxon>
        <taxon>Corynebacterium</taxon>
    </lineage>
</organism>
<evidence type="ECO:0000313" key="2">
    <source>
        <dbReference type="EMBL" id="MBN9643791.1"/>
    </source>
</evidence>
<dbReference type="AlphaFoldDB" id="A0A939IV24"/>
<dbReference type="EMBL" id="JAFLEQ010000008">
    <property type="protein sequence ID" value="MBN9643791.1"/>
    <property type="molecule type" value="Genomic_DNA"/>
</dbReference>
<keyword evidence="2" id="KW-0378">Hydrolase</keyword>
<comment type="caution">
    <text evidence="2">The sequence shown here is derived from an EMBL/GenBank/DDBJ whole genome shotgun (WGS) entry which is preliminary data.</text>
</comment>
<gene>
    <name evidence="2" type="ORF">JZY06_04015</name>
</gene>
<feature type="signal peptide" evidence="1">
    <location>
        <begin position="1"/>
        <end position="35"/>
    </location>
</feature>
<keyword evidence="2" id="KW-0347">Helicase</keyword>
<reference evidence="2" key="1">
    <citation type="submission" date="2021-03" db="EMBL/GenBank/DDBJ databases">
        <authorList>
            <person name="Sun Q."/>
        </authorList>
    </citation>
    <scope>NUCLEOTIDE SEQUENCE</scope>
    <source>
        <strain evidence="2">CCM 8862</strain>
    </source>
</reference>
<keyword evidence="1" id="KW-0732">Signal</keyword>
<accession>A0A939IV24</accession>
<protein>
    <submittedName>
        <fullName evidence="2">Helicase/secretion neighborhood TadE-like protein</fullName>
    </submittedName>
</protein>
<feature type="chain" id="PRO_5037275080" evidence="1">
    <location>
        <begin position="36"/>
        <end position="97"/>
    </location>
</feature>
<evidence type="ECO:0000313" key="3">
    <source>
        <dbReference type="Proteomes" id="UP000664332"/>
    </source>
</evidence>
<proteinExistence type="predicted"/>
<dbReference type="InterPro" id="IPR021202">
    <property type="entry name" value="Rv3654c-like"/>
</dbReference>
<keyword evidence="3" id="KW-1185">Reference proteome</keyword>
<dbReference type="Proteomes" id="UP000664332">
    <property type="component" value="Unassembled WGS sequence"/>
</dbReference>
<name>A0A939IV24_9CORY</name>
<keyword evidence="2" id="KW-0547">Nucleotide-binding</keyword>
<dbReference type="GO" id="GO:0004386">
    <property type="term" value="F:helicase activity"/>
    <property type="evidence" value="ECO:0007669"/>
    <property type="project" value="UniProtKB-KW"/>
</dbReference>